<organism evidence="9">
    <name type="scientific">Schistocephalus solidus</name>
    <name type="common">Tapeworm</name>
    <dbReference type="NCBI Taxonomy" id="70667"/>
    <lineage>
        <taxon>Eukaryota</taxon>
        <taxon>Metazoa</taxon>
        <taxon>Spiralia</taxon>
        <taxon>Lophotrochozoa</taxon>
        <taxon>Platyhelminthes</taxon>
        <taxon>Cestoda</taxon>
        <taxon>Eucestoda</taxon>
        <taxon>Diphyllobothriidea</taxon>
        <taxon>Diphyllobothriidae</taxon>
        <taxon>Schistocephalus</taxon>
    </lineage>
</organism>
<keyword evidence="4" id="KW-0378">Hydrolase</keyword>
<evidence type="ECO:0000259" key="6">
    <source>
        <dbReference type="Pfam" id="PF00728"/>
    </source>
</evidence>
<dbReference type="InterPro" id="IPR025705">
    <property type="entry name" value="Beta_hexosaminidase_sua/sub"/>
</dbReference>
<dbReference type="GO" id="GO:0005975">
    <property type="term" value="P:carbohydrate metabolic process"/>
    <property type="evidence" value="ECO:0007669"/>
    <property type="project" value="InterPro"/>
</dbReference>
<dbReference type="GO" id="GO:0030203">
    <property type="term" value="P:glycosaminoglycan metabolic process"/>
    <property type="evidence" value="ECO:0007669"/>
    <property type="project" value="TreeGrafter"/>
</dbReference>
<feature type="active site" description="Proton donor" evidence="5">
    <location>
        <position position="146"/>
    </location>
</feature>
<comment type="similarity">
    <text evidence="2">Belongs to the glycosyl hydrolase 20 family.</text>
</comment>
<dbReference type="Gene3D" id="3.20.20.80">
    <property type="entry name" value="Glycosidases"/>
    <property type="match status" value="1"/>
</dbReference>
<dbReference type="InterPro" id="IPR017853">
    <property type="entry name" value="GH"/>
</dbReference>
<sequence>MEYNKLNVFHWHLSDDQSFPFQSQVFPELSQKAAFRQDLVYTLEDARQIVEFARVRGIRVIPEFDLPGKAPSLAELWFILPPNRHARSWAYSHPEIVARCYHNGILTPFFGPLDPTRQETYKILQGFFTEVVQVFPDLYIHLGFDEIEMGCCDSRPNVAVEVIPGRYFSKALLVSTNQQLGNGGQIDVCDCFRECRHFRLQNIHLKLQNILQDIARRTSRDSRRHFIVWQEAYDNGLKVGIFIANALLTANV</sequence>
<dbReference type="AlphaFoldDB" id="A0A183SKE6"/>
<keyword evidence="8" id="KW-1185">Reference proteome</keyword>
<dbReference type="WBParaSite" id="SSLN_0000484901-mRNA-1">
    <property type="protein sequence ID" value="SSLN_0000484901-mRNA-1"/>
    <property type="gene ID" value="SSLN_0000484901"/>
</dbReference>
<comment type="catalytic activity">
    <reaction evidence="1">
        <text>Hydrolysis of terminal non-reducing N-acetyl-D-hexosamine residues in N-acetyl-beta-D-hexosaminides.</text>
        <dbReference type="EC" id="3.2.1.52"/>
    </reaction>
</comment>
<dbReference type="GO" id="GO:0016020">
    <property type="term" value="C:membrane"/>
    <property type="evidence" value="ECO:0007669"/>
    <property type="project" value="TreeGrafter"/>
</dbReference>
<evidence type="ECO:0000313" key="8">
    <source>
        <dbReference type="Proteomes" id="UP000275846"/>
    </source>
</evidence>
<dbReference type="Proteomes" id="UP000275846">
    <property type="component" value="Unassembled WGS sequence"/>
</dbReference>
<dbReference type="OrthoDB" id="428480at2759"/>
<dbReference type="EMBL" id="UYSU01032962">
    <property type="protein sequence ID" value="VDL91079.1"/>
    <property type="molecule type" value="Genomic_DNA"/>
</dbReference>
<dbReference type="PRINTS" id="PR00738">
    <property type="entry name" value="GLHYDRLASE20"/>
</dbReference>
<gene>
    <name evidence="7" type="ORF">SSLN_LOCUS4694</name>
</gene>
<accession>A0A183SKE6</accession>
<dbReference type="GO" id="GO:0004563">
    <property type="term" value="F:beta-N-acetylhexosaminidase activity"/>
    <property type="evidence" value="ECO:0007669"/>
    <property type="project" value="UniProtKB-EC"/>
</dbReference>
<name>A0A183SKE6_SCHSO</name>
<feature type="domain" description="Glycoside hydrolase family 20 catalytic" evidence="6">
    <location>
        <begin position="1"/>
        <end position="159"/>
    </location>
</feature>
<evidence type="ECO:0000256" key="5">
    <source>
        <dbReference type="PIRSR" id="PIRSR625705-1"/>
    </source>
</evidence>
<dbReference type="PANTHER" id="PTHR22600:SF21">
    <property type="entry name" value="BETA-HEXOSAMINIDASE A"/>
    <property type="match status" value="1"/>
</dbReference>
<protein>
    <recommendedName>
        <fullName evidence="3">beta-N-acetylhexosaminidase</fullName>
        <ecNumber evidence="3">3.2.1.52</ecNumber>
    </recommendedName>
</protein>
<evidence type="ECO:0000313" key="7">
    <source>
        <dbReference type="EMBL" id="VDL91079.1"/>
    </source>
</evidence>
<evidence type="ECO:0000256" key="1">
    <source>
        <dbReference type="ARBA" id="ARBA00001231"/>
    </source>
</evidence>
<dbReference type="GO" id="GO:0006689">
    <property type="term" value="P:ganglioside catabolic process"/>
    <property type="evidence" value="ECO:0007669"/>
    <property type="project" value="TreeGrafter"/>
</dbReference>
<proteinExistence type="inferred from homology"/>
<evidence type="ECO:0000256" key="3">
    <source>
        <dbReference type="ARBA" id="ARBA00012663"/>
    </source>
</evidence>
<dbReference type="STRING" id="70667.A0A183SKE6"/>
<dbReference type="GO" id="GO:0005764">
    <property type="term" value="C:lysosome"/>
    <property type="evidence" value="ECO:0007669"/>
    <property type="project" value="TreeGrafter"/>
</dbReference>
<dbReference type="PANTHER" id="PTHR22600">
    <property type="entry name" value="BETA-HEXOSAMINIDASE"/>
    <property type="match status" value="1"/>
</dbReference>
<dbReference type="SUPFAM" id="SSF51445">
    <property type="entry name" value="(Trans)glycosidases"/>
    <property type="match status" value="1"/>
</dbReference>
<evidence type="ECO:0000313" key="9">
    <source>
        <dbReference type="WBParaSite" id="SSLN_0000484901-mRNA-1"/>
    </source>
</evidence>
<evidence type="ECO:0000256" key="2">
    <source>
        <dbReference type="ARBA" id="ARBA00006285"/>
    </source>
</evidence>
<dbReference type="EC" id="3.2.1.52" evidence="3"/>
<reference evidence="9" key="1">
    <citation type="submission" date="2016-06" db="UniProtKB">
        <authorList>
            <consortium name="WormBaseParasite"/>
        </authorList>
    </citation>
    <scope>IDENTIFICATION</scope>
</reference>
<evidence type="ECO:0000256" key="4">
    <source>
        <dbReference type="ARBA" id="ARBA00022801"/>
    </source>
</evidence>
<dbReference type="Pfam" id="PF00728">
    <property type="entry name" value="Glyco_hydro_20"/>
    <property type="match status" value="1"/>
</dbReference>
<reference evidence="7 8" key="2">
    <citation type="submission" date="2018-11" db="EMBL/GenBank/DDBJ databases">
        <authorList>
            <consortium name="Pathogen Informatics"/>
        </authorList>
    </citation>
    <scope>NUCLEOTIDE SEQUENCE [LARGE SCALE GENOMIC DNA]</scope>
    <source>
        <strain evidence="7 8">NST_G2</strain>
    </source>
</reference>
<dbReference type="InterPro" id="IPR015883">
    <property type="entry name" value="Glyco_hydro_20_cat"/>
</dbReference>